<proteinExistence type="predicted"/>
<keyword evidence="1" id="KW-1133">Transmembrane helix</keyword>
<feature type="transmembrane region" description="Helical" evidence="1">
    <location>
        <begin position="12"/>
        <end position="44"/>
    </location>
</feature>
<gene>
    <name evidence="2" type="ORF">XELAEV_18020882mg</name>
</gene>
<name>A0A974HR27_XENLA</name>
<keyword evidence="1" id="KW-0472">Membrane</keyword>
<dbReference type="AlphaFoldDB" id="A0A974HR27"/>
<reference evidence="3" key="1">
    <citation type="journal article" date="2016" name="Nature">
        <title>Genome evolution in the allotetraploid frog Xenopus laevis.</title>
        <authorList>
            <person name="Session A.M."/>
            <person name="Uno Y."/>
            <person name="Kwon T."/>
            <person name="Chapman J.A."/>
            <person name="Toyoda A."/>
            <person name="Takahashi S."/>
            <person name="Fukui A."/>
            <person name="Hikosaka A."/>
            <person name="Suzuki A."/>
            <person name="Kondo M."/>
            <person name="van Heeringen S.J."/>
            <person name="Quigley I."/>
            <person name="Heinz S."/>
            <person name="Ogino H."/>
            <person name="Ochi H."/>
            <person name="Hellsten U."/>
            <person name="Lyons J.B."/>
            <person name="Simakov O."/>
            <person name="Putnam N."/>
            <person name="Stites J."/>
            <person name="Kuroki Y."/>
            <person name="Tanaka T."/>
            <person name="Michiue T."/>
            <person name="Watanabe M."/>
            <person name="Bogdanovic O."/>
            <person name="Lister R."/>
            <person name="Georgiou G."/>
            <person name="Paranjpe S.S."/>
            <person name="van Kruijsbergen I."/>
            <person name="Shu S."/>
            <person name="Carlson J."/>
            <person name="Kinoshita T."/>
            <person name="Ohta Y."/>
            <person name="Mawaribuchi S."/>
            <person name="Jenkins J."/>
            <person name="Grimwood J."/>
            <person name="Schmutz J."/>
            <person name="Mitros T."/>
            <person name="Mozaffari S.V."/>
            <person name="Suzuki Y."/>
            <person name="Haramoto Y."/>
            <person name="Yamamoto T.S."/>
            <person name="Takagi C."/>
            <person name="Heald R."/>
            <person name="Miller K."/>
            <person name="Haudenschild C."/>
            <person name="Kitzman J."/>
            <person name="Nakayama T."/>
            <person name="Izutsu Y."/>
            <person name="Robert J."/>
            <person name="Fortriede J."/>
            <person name="Burns K."/>
            <person name="Lotay V."/>
            <person name="Karimi K."/>
            <person name="Yasuoka Y."/>
            <person name="Dichmann D.S."/>
            <person name="Flajnik M.F."/>
            <person name="Houston D.W."/>
            <person name="Shendure J."/>
            <person name="DuPasquier L."/>
            <person name="Vize P.D."/>
            <person name="Zorn A.M."/>
            <person name="Ito M."/>
            <person name="Marcotte E.M."/>
            <person name="Wallingford J.B."/>
            <person name="Ito Y."/>
            <person name="Asashima M."/>
            <person name="Ueno N."/>
            <person name="Matsuda Y."/>
            <person name="Veenstra G.J."/>
            <person name="Fujiyama A."/>
            <person name="Harland R.M."/>
            <person name="Taira M."/>
            <person name="Rokhsar D.S."/>
        </authorList>
    </citation>
    <scope>NUCLEOTIDE SEQUENCE [LARGE SCALE GENOMIC DNA]</scope>
    <source>
        <strain evidence="3">J</strain>
    </source>
</reference>
<evidence type="ECO:0000256" key="1">
    <source>
        <dbReference type="SAM" id="Phobius"/>
    </source>
</evidence>
<dbReference type="EMBL" id="CM004471">
    <property type="protein sequence ID" value="OCT87185.1"/>
    <property type="molecule type" value="Genomic_DNA"/>
</dbReference>
<accession>A0A974HR27</accession>
<organism evidence="2 3">
    <name type="scientific">Xenopus laevis</name>
    <name type="common">African clawed frog</name>
    <dbReference type="NCBI Taxonomy" id="8355"/>
    <lineage>
        <taxon>Eukaryota</taxon>
        <taxon>Metazoa</taxon>
        <taxon>Chordata</taxon>
        <taxon>Craniata</taxon>
        <taxon>Vertebrata</taxon>
        <taxon>Euteleostomi</taxon>
        <taxon>Amphibia</taxon>
        <taxon>Batrachia</taxon>
        <taxon>Anura</taxon>
        <taxon>Pipoidea</taxon>
        <taxon>Pipidae</taxon>
        <taxon>Xenopodinae</taxon>
        <taxon>Xenopus</taxon>
        <taxon>Xenopus</taxon>
    </lineage>
</organism>
<dbReference type="Proteomes" id="UP000694892">
    <property type="component" value="Chromosome 3S"/>
</dbReference>
<sequence>MLLIFVQGLGIIMMILNVGSMCFLSLVANSTVPFTLLSFCYCLSFSSPKKRELILGRPNRTQLPVSWLTVLKALMILHSLSIYLVYNSNYTELFFYIIDPEVIKIKQFLP</sequence>
<evidence type="ECO:0000313" key="2">
    <source>
        <dbReference type="EMBL" id="OCT87185.1"/>
    </source>
</evidence>
<keyword evidence="1" id="KW-0812">Transmembrane</keyword>
<feature type="transmembrane region" description="Helical" evidence="1">
    <location>
        <begin position="65"/>
        <end position="86"/>
    </location>
</feature>
<protein>
    <submittedName>
        <fullName evidence="2">Uncharacterized protein</fullName>
    </submittedName>
</protein>
<evidence type="ECO:0000313" key="3">
    <source>
        <dbReference type="Proteomes" id="UP000694892"/>
    </source>
</evidence>